<dbReference type="AlphaFoldDB" id="A0A5B7FHH6"/>
<sequence length="63" mass="7196">MEEEEKEKEKEEEEEEIISSSVFPRALRLLTLPLVFFIKRVDCPLPSLGSHLILGAGLVREKS</sequence>
<dbReference type="EMBL" id="VSRR010006537">
    <property type="protein sequence ID" value="MPC45025.1"/>
    <property type="molecule type" value="Genomic_DNA"/>
</dbReference>
<name>A0A5B7FHH6_PORTR</name>
<accession>A0A5B7FHH6</accession>
<comment type="caution">
    <text evidence="1">The sequence shown here is derived from an EMBL/GenBank/DDBJ whole genome shotgun (WGS) entry which is preliminary data.</text>
</comment>
<organism evidence="1 2">
    <name type="scientific">Portunus trituberculatus</name>
    <name type="common">Swimming crab</name>
    <name type="synonym">Neptunus trituberculatus</name>
    <dbReference type="NCBI Taxonomy" id="210409"/>
    <lineage>
        <taxon>Eukaryota</taxon>
        <taxon>Metazoa</taxon>
        <taxon>Ecdysozoa</taxon>
        <taxon>Arthropoda</taxon>
        <taxon>Crustacea</taxon>
        <taxon>Multicrustacea</taxon>
        <taxon>Malacostraca</taxon>
        <taxon>Eumalacostraca</taxon>
        <taxon>Eucarida</taxon>
        <taxon>Decapoda</taxon>
        <taxon>Pleocyemata</taxon>
        <taxon>Brachyura</taxon>
        <taxon>Eubrachyura</taxon>
        <taxon>Portunoidea</taxon>
        <taxon>Portunidae</taxon>
        <taxon>Portuninae</taxon>
        <taxon>Portunus</taxon>
    </lineage>
</organism>
<proteinExistence type="predicted"/>
<keyword evidence="2" id="KW-1185">Reference proteome</keyword>
<gene>
    <name evidence="1" type="ORF">E2C01_038708</name>
</gene>
<evidence type="ECO:0000313" key="1">
    <source>
        <dbReference type="EMBL" id="MPC45025.1"/>
    </source>
</evidence>
<evidence type="ECO:0000313" key="2">
    <source>
        <dbReference type="Proteomes" id="UP000324222"/>
    </source>
</evidence>
<reference evidence="1 2" key="1">
    <citation type="submission" date="2019-05" db="EMBL/GenBank/DDBJ databases">
        <title>Another draft genome of Portunus trituberculatus and its Hox gene families provides insights of decapod evolution.</title>
        <authorList>
            <person name="Jeong J.-H."/>
            <person name="Song I."/>
            <person name="Kim S."/>
            <person name="Choi T."/>
            <person name="Kim D."/>
            <person name="Ryu S."/>
            <person name="Kim W."/>
        </authorList>
    </citation>
    <scope>NUCLEOTIDE SEQUENCE [LARGE SCALE GENOMIC DNA]</scope>
    <source>
        <tissue evidence="1">Muscle</tissue>
    </source>
</reference>
<protein>
    <submittedName>
        <fullName evidence="1">Uncharacterized protein</fullName>
    </submittedName>
</protein>
<dbReference type="Proteomes" id="UP000324222">
    <property type="component" value="Unassembled WGS sequence"/>
</dbReference>